<evidence type="ECO:0000313" key="3">
    <source>
        <dbReference type="Proteomes" id="UP000322814"/>
    </source>
</evidence>
<dbReference type="RefSeq" id="WP_147771200.1">
    <property type="nucleotide sequence ID" value="NZ_SAYB01000006.1"/>
</dbReference>
<proteinExistence type="predicted"/>
<reference evidence="2 3" key="1">
    <citation type="journal article" date="1992" name="Lakartidningen">
        <title>[Penicillin V and not amoxicillin is the first choice preparation in acute otitis].</title>
        <authorList>
            <person name="Kamme C."/>
            <person name="Lundgren K."/>
            <person name="Prellner K."/>
        </authorList>
    </citation>
    <scope>NUCLEOTIDE SEQUENCE [LARGE SCALE GENOMIC DNA]</scope>
    <source>
        <strain evidence="2 3">PC4580III</strain>
    </source>
</reference>
<dbReference type="Proteomes" id="UP000322814">
    <property type="component" value="Unassembled WGS sequence"/>
</dbReference>
<evidence type="ECO:0000259" key="1">
    <source>
        <dbReference type="Pfam" id="PF13643"/>
    </source>
</evidence>
<organism evidence="2 3">
    <name type="scientific">Brachyspira aalborgi</name>
    <dbReference type="NCBI Taxonomy" id="29522"/>
    <lineage>
        <taxon>Bacteria</taxon>
        <taxon>Pseudomonadati</taxon>
        <taxon>Spirochaetota</taxon>
        <taxon>Spirochaetia</taxon>
        <taxon>Brachyspirales</taxon>
        <taxon>Brachyspiraceae</taxon>
        <taxon>Brachyspira</taxon>
    </lineage>
</organism>
<sequence>MNNNLANPNFRDGKCPNCGVYNTWGWNNFVREFNSFGCLSYCQVCQEYIIYYNEELIYPKTNLLIKPNALFDNYQKSKKLFLEAVEVAPISPRAGLTLSRMCLEALTNEILEENKEKVDKDFKNNIDKLHELDIINSKLKTLLTSARIIGNKSTHNFNIIDTDNEPNLEDAIAVLETIDYILENMRIAKDKEEKLSKLEKKIKGEPVNNSNDN</sequence>
<comment type="caution">
    <text evidence="2">The sequence shown here is derived from an EMBL/GenBank/DDBJ whole genome shotgun (WGS) entry which is preliminary data.</text>
</comment>
<accession>A0A5C8EE38</accession>
<dbReference type="Pfam" id="PF13643">
    <property type="entry name" value="DUF4145"/>
    <property type="match status" value="1"/>
</dbReference>
<name>A0A5C8EE38_9SPIR</name>
<dbReference type="AlphaFoldDB" id="A0A5C8EE38"/>
<dbReference type="InterPro" id="IPR025285">
    <property type="entry name" value="DUF4145"/>
</dbReference>
<evidence type="ECO:0000313" key="2">
    <source>
        <dbReference type="EMBL" id="TXJ36016.1"/>
    </source>
</evidence>
<protein>
    <submittedName>
        <fullName evidence="2">DUF4145 domain-containing protein</fullName>
    </submittedName>
</protein>
<gene>
    <name evidence="2" type="ORF">EPJ78_08480</name>
</gene>
<dbReference type="EMBL" id="SAYB01000006">
    <property type="protein sequence ID" value="TXJ36016.1"/>
    <property type="molecule type" value="Genomic_DNA"/>
</dbReference>
<feature type="domain" description="DUF4145" evidence="1">
    <location>
        <begin position="83"/>
        <end position="177"/>
    </location>
</feature>